<dbReference type="GeneID" id="11266406"/>
<reference evidence="5 6" key="1">
    <citation type="journal article" date="2007" name="J. Virol.">
        <title>Genome sequences of three koi herpesvirus isolates representing the expanding distribution of an emerging disease threatening koi and common carp worldwide.</title>
        <authorList>
            <person name="Aoki T."/>
            <person name="Hirono I."/>
            <person name="Kurokawa K."/>
            <person name="Fukuda H."/>
            <person name="Nahary R."/>
            <person name="Eldar A."/>
            <person name="Davison A.J."/>
            <person name="Waltzek T.B."/>
            <person name="Bercovier H."/>
            <person name="Hedrick R.P."/>
        </authorList>
    </citation>
    <scope>NUCLEOTIDE SEQUENCE [LARGE SCALE GENOMIC DNA]</scope>
    <source>
        <strain evidence="2">KHV-I</strain>
        <strain evidence="3 6">KHV-U</strain>
    </source>
</reference>
<reference evidence="3" key="2">
    <citation type="submission" date="2007-03" db="EMBL/GenBank/DDBJ databases">
        <title>Comparative genomics of carp herpesviruses.</title>
        <authorList>
            <person name="Davison A.J."/>
            <person name="Kurobe T."/>
            <person name="Gatherer D."/>
            <person name="Cunningham C."/>
            <person name="Waltzek T.B."/>
            <person name="Korf I."/>
            <person name="Fukuda H."/>
            <person name="Hedrick R.P."/>
        </authorList>
    </citation>
    <scope>NUCLEOTIDE SEQUENCE</scope>
    <source>
        <strain evidence="3">KHV-U</strain>
    </source>
</reference>
<dbReference type="RefSeq" id="YP_001096111.1">
    <property type="nucleotide sequence ID" value="NC_009127.1"/>
</dbReference>
<dbReference type="EMBL" id="DQ177346">
    <property type="protein sequence ID" value="ABC55168.1"/>
    <property type="molecule type" value="Genomic_DNA"/>
</dbReference>
<protein>
    <submittedName>
        <fullName evidence="4">ORF76L</fullName>
    </submittedName>
    <submittedName>
        <fullName evidence="3">Protein ORF76</fullName>
    </submittedName>
</protein>
<keyword evidence="6" id="KW-1185">Reference proteome</keyword>
<feature type="compositionally biased region" description="Polar residues" evidence="1">
    <location>
        <begin position="58"/>
        <end position="70"/>
    </location>
</feature>
<feature type="compositionally biased region" description="Low complexity" evidence="1">
    <location>
        <begin position="258"/>
        <end position="278"/>
    </location>
</feature>
<evidence type="ECO:0000313" key="5">
    <source>
        <dbReference type="Proteomes" id="UP000106924"/>
    </source>
</evidence>
<sequence length="289" mass="31448">MSGVHRRHQLFHPTLTDDEMVYGGMGGRDGDDDTDEDGRSTTTEGTGSELRALVPSRSEGSGSDQPENQFPNLQQSYAAAAMETAGPNVGTSFKVSNPVKSGYCALCAAHCMPQETRERRLEEALLMLKDDIKGAWSIFKTARASCGDMFSNVRLLQLKRHLLYHSIAQDLSEMNVASRLISNMVCESDTLKDYLLRTFEIDGKKITLVNKDVANQLNNTRKIILQGLKYTSAIKASRNTTRMQLQLPTTLFASLPAPSSSSNALPSSASSAAGMASPGTPRIRELPST</sequence>
<evidence type="ECO:0000313" key="2">
    <source>
        <dbReference type="EMBL" id="ABC55168.1"/>
    </source>
</evidence>
<dbReference type="Proteomes" id="UP000106924">
    <property type="component" value="Segment"/>
</dbReference>
<evidence type="ECO:0000313" key="6">
    <source>
        <dbReference type="Proteomes" id="UP000156776"/>
    </source>
</evidence>
<feature type="compositionally biased region" description="Basic residues" evidence="1">
    <location>
        <begin position="1"/>
        <end position="10"/>
    </location>
</feature>
<dbReference type="EMBL" id="KJ627438">
    <property type="protein sequence ID" value="AIC32431.1"/>
    <property type="molecule type" value="Genomic_DNA"/>
</dbReference>
<organism evidence="2 5">
    <name type="scientific">Cyprinid herpesvirus 3</name>
    <name type="common">CyHV-3</name>
    <dbReference type="NCBI Taxonomy" id="180230"/>
    <lineage>
        <taxon>Viruses</taxon>
        <taxon>Duplodnaviria</taxon>
        <taxon>Heunggongvirae</taxon>
        <taxon>Peploviricota</taxon>
        <taxon>Herviviricetes</taxon>
        <taxon>Herpesvirales</taxon>
        <taxon>Alloherpesviridae</taxon>
        <taxon>Cyvirus</taxon>
        <taxon>Cyvirus cyprinidallo3</taxon>
    </lineage>
</organism>
<accession>A3QMP4</accession>
<gene>
    <name evidence="4" type="ORF">CyHV3-GZ_ORF76L</name>
    <name evidence="3" type="ORF">CyHV3_ORF76</name>
</gene>
<proteinExistence type="predicted"/>
<feature type="region of interest" description="Disordered" evidence="1">
    <location>
        <begin position="258"/>
        <end position="289"/>
    </location>
</feature>
<evidence type="ECO:0000313" key="3">
    <source>
        <dbReference type="EMBL" id="ABG42903.1"/>
    </source>
</evidence>
<name>A3QMP4_CYHV3</name>
<dbReference type="KEGG" id="vg:11266406"/>
<reference evidence="4 7" key="3">
    <citation type="journal article" date="2015" name="Vet. Microbiol.">
        <title>Whole-genome sequence of a novel Chinese cyprinid herpesvirus 3 isolate reveals the existence of a distinct European genotype in East Asia.</title>
        <authorList>
            <person name="Li W."/>
            <person name="Lee X."/>
            <person name="Weng S."/>
            <person name="He J."/>
            <person name="Dong C."/>
        </authorList>
    </citation>
    <scope>NUCLEOTIDE SEQUENCE [LARGE SCALE GENOMIC DNA]</scope>
    <source>
        <strain evidence="4">KHV-GZ11</strain>
    </source>
</reference>
<evidence type="ECO:0000313" key="4">
    <source>
        <dbReference type="EMBL" id="AIC32431.1"/>
    </source>
</evidence>
<evidence type="ECO:0000313" key="7">
    <source>
        <dbReference type="Proteomes" id="UP000160099"/>
    </source>
</evidence>
<feature type="region of interest" description="Disordered" evidence="1">
    <location>
        <begin position="1"/>
        <end position="70"/>
    </location>
</feature>
<evidence type="ECO:0000256" key="1">
    <source>
        <dbReference type="SAM" id="MobiDB-lite"/>
    </source>
</evidence>
<dbReference type="Proteomes" id="UP000160099">
    <property type="component" value="Segment"/>
</dbReference>
<dbReference type="OrthoDB" id="32391at10239"/>
<dbReference type="EMBL" id="DQ657948">
    <property type="protein sequence ID" value="ABG42903.1"/>
    <property type="molecule type" value="Genomic_DNA"/>
</dbReference>
<dbReference type="Proteomes" id="UP000156776">
    <property type="component" value="Segment"/>
</dbReference>